<evidence type="ECO:0000256" key="1">
    <source>
        <dbReference type="SAM" id="SignalP"/>
    </source>
</evidence>
<evidence type="ECO:0000313" key="3">
    <source>
        <dbReference type="Proteomes" id="UP000238157"/>
    </source>
</evidence>
<dbReference type="RefSeq" id="WP_106135627.1">
    <property type="nucleotide sequence ID" value="NZ_PVTR01000024.1"/>
</dbReference>
<name>A0A2T0WBB8_9BACT</name>
<dbReference type="InterPro" id="IPR019861">
    <property type="entry name" value="PorP/SprF_Bacteroidetes"/>
</dbReference>
<reference evidence="2 3" key="1">
    <citation type="submission" date="2018-03" db="EMBL/GenBank/DDBJ databases">
        <title>Genomic Encyclopedia of Archaeal and Bacterial Type Strains, Phase II (KMG-II): from individual species to whole genera.</title>
        <authorList>
            <person name="Goeker M."/>
        </authorList>
    </citation>
    <scope>NUCLEOTIDE SEQUENCE [LARGE SCALE GENOMIC DNA]</scope>
    <source>
        <strain evidence="2 3">DSM 27929</strain>
    </source>
</reference>
<dbReference type="OrthoDB" id="1186563at2"/>
<comment type="caution">
    <text evidence="2">The sequence shown here is derived from an EMBL/GenBank/DDBJ whole genome shotgun (WGS) entry which is preliminary data.</text>
</comment>
<organism evidence="2 3">
    <name type="scientific">Mongoliibacter ruber</name>
    <dbReference type="NCBI Taxonomy" id="1750599"/>
    <lineage>
        <taxon>Bacteria</taxon>
        <taxon>Pseudomonadati</taxon>
        <taxon>Bacteroidota</taxon>
        <taxon>Cytophagia</taxon>
        <taxon>Cytophagales</taxon>
        <taxon>Cyclobacteriaceae</taxon>
        <taxon>Mongoliibacter</taxon>
    </lineage>
</organism>
<dbReference type="EMBL" id="PVTR01000024">
    <property type="protein sequence ID" value="PRY84009.1"/>
    <property type="molecule type" value="Genomic_DNA"/>
</dbReference>
<feature type="chain" id="PRO_5015529106" evidence="1">
    <location>
        <begin position="20"/>
        <end position="338"/>
    </location>
</feature>
<dbReference type="Proteomes" id="UP000238157">
    <property type="component" value="Unassembled WGS sequence"/>
</dbReference>
<dbReference type="NCBIfam" id="TIGR03519">
    <property type="entry name" value="T9SS_PorP_fam"/>
    <property type="match status" value="1"/>
</dbReference>
<protein>
    <submittedName>
        <fullName evidence="2">Type IX secretion system PorP/SprF family membrane protein</fullName>
    </submittedName>
</protein>
<sequence>MRKYCLLLLLCLNTVILFAQDIQYSQFYAAPMYLNPAFAGSAEMTRVGVNFRNQWPSLDRSFVAYSAYVDHFFENKNSGIGLIINGSQETLSNLQNHEIGLLYSYRLKLGENGYLHFGLQGSYGLRAAAFDEIILGTQLDIDRGVVLPSPSNGLIDDRQIDFFDLHSGILYYNDKIWFGLATHHLTQPNMSYLMNERDVLFRKYSAHGGVKFPLRPGFINDYFNNTLQDRTISFAFNYKRQGIFDQLDIGTELFFEPLVLGLWYRGLPSFNGLPNNDALIGVVGFSLDNGMDIGYSYDFTISSLGFRNSGGAHEVSMRYSFVDQLWNRGARKSPTFRY</sequence>
<keyword evidence="3" id="KW-1185">Reference proteome</keyword>
<evidence type="ECO:0000313" key="2">
    <source>
        <dbReference type="EMBL" id="PRY84009.1"/>
    </source>
</evidence>
<accession>A0A2T0WBB8</accession>
<dbReference type="Pfam" id="PF11751">
    <property type="entry name" value="PorP_SprF"/>
    <property type="match status" value="1"/>
</dbReference>
<gene>
    <name evidence="2" type="ORF">CLW00_1241</name>
</gene>
<feature type="signal peptide" evidence="1">
    <location>
        <begin position="1"/>
        <end position="19"/>
    </location>
</feature>
<proteinExistence type="predicted"/>
<keyword evidence="1" id="KW-0732">Signal</keyword>
<dbReference type="AlphaFoldDB" id="A0A2T0WBB8"/>